<dbReference type="Ensembl" id="ENSGMOT00000040930.1">
    <property type="protein sequence ID" value="ENSGMOP00000038902.1"/>
    <property type="gene ID" value="ENSGMOG00000027323.1"/>
</dbReference>
<sequence>MSLTAVVWKVFHESSPLLLAPPVLCNSLSVFPCSFTSSKNVDYGAFLVSVNGLSGNDQDRTYWELLIKGANKVLITADVGISCYIPQTEITSLDY</sequence>
<dbReference type="Proteomes" id="UP000694546">
    <property type="component" value="Chromosome 22"/>
</dbReference>
<keyword evidence="2" id="KW-1185">Reference proteome</keyword>
<dbReference type="GeneTree" id="ENSGT01060000249418"/>
<evidence type="ECO:0000313" key="1">
    <source>
        <dbReference type="Ensembl" id="ENSGMOP00000038902.1"/>
    </source>
</evidence>
<proteinExistence type="predicted"/>
<reference evidence="1" key="1">
    <citation type="submission" date="2025-08" db="UniProtKB">
        <authorList>
            <consortium name="Ensembl"/>
        </authorList>
    </citation>
    <scope>IDENTIFICATION</scope>
</reference>
<name>A0A8C5AXS7_GADMO</name>
<protein>
    <submittedName>
        <fullName evidence="1">Uncharacterized protein</fullName>
    </submittedName>
</protein>
<evidence type="ECO:0000313" key="2">
    <source>
        <dbReference type="Proteomes" id="UP000694546"/>
    </source>
</evidence>
<dbReference type="Gene3D" id="2.170.130.30">
    <property type="match status" value="1"/>
</dbReference>
<dbReference type="AlphaFoldDB" id="A0A8C5AXS7"/>
<reference evidence="1" key="2">
    <citation type="submission" date="2025-09" db="UniProtKB">
        <authorList>
            <consortium name="Ensembl"/>
        </authorList>
    </citation>
    <scope>IDENTIFICATION</scope>
</reference>
<accession>A0A8C5AXS7</accession>
<organism evidence="1 2">
    <name type="scientific">Gadus morhua</name>
    <name type="common">Atlantic cod</name>
    <dbReference type="NCBI Taxonomy" id="8049"/>
    <lineage>
        <taxon>Eukaryota</taxon>
        <taxon>Metazoa</taxon>
        <taxon>Chordata</taxon>
        <taxon>Craniata</taxon>
        <taxon>Vertebrata</taxon>
        <taxon>Euteleostomi</taxon>
        <taxon>Actinopterygii</taxon>
        <taxon>Neopterygii</taxon>
        <taxon>Teleostei</taxon>
        <taxon>Neoteleostei</taxon>
        <taxon>Acanthomorphata</taxon>
        <taxon>Zeiogadaria</taxon>
        <taxon>Gadariae</taxon>
        <taxon>Gadiformes</taxon>
        <taxon>Gadoidei</taxon>
        <taxon>Gadidae</taxon>
        <taxon>Gadus</taxon>
    </lineage>
</organism>